<proteinExistence type="predicted"/>
<dbReference type="PRINTS" id="PR00332">
    <property type="entry name" value="HISTRIAD"/>
</dbReference>
<dbReference type="InterPro" id="IPR039384">
    <property type="entry name" value="HINT"/>
</dbReference>
<dbReference type="EMBL" id="MWBO01000055">
    <property type="protein sequence ID" value="OQA51941.1"/>
    <property type="molecule type" value="Genomic_DNA"/>
</dbReference>
<dbReference type="InterPro" id="IPR011146">
    <property type="entry name" value="HIT-like"/>
</dbReference>
<protein>
    <submittedName>
        <fullName evidence="5">HIT-like protein</fullName>
        <ecNumber evidence="5">3.-.-.-</ecNumber>
    </submittedName>
</protein>
<feature type="active site" description="Tele-AMP-histidine intermediate" evidence="1">
    <location>
        <position position="100"/>
    </location>
</feature>
<dbReference type="Pfam" id="PF01230">
    <property type="entry name" value="HIT"/>
    <property type="match status" value="1"/>
</dbReference>
<comment type="caution">
    <text evidence="5">The sequence shown here is derived from an EMBL/GenBank/DDBJ whole genome shotgun (WGS) entry which is preliminary data.</text>
</comment>
<dbReference type="CDD" id="cd01277">
    <property type="entry name" value="HINT_subgroup"/>
    <property type="match status" value="1"/>
</dbReference>
<reference evidence="5" key="1">
    <citation type="submission" date="2017-02" db="EMBL/GenBank/DDBJ databases">
        <title>Delving into the versatile metabolic prowess of the omnipresent phylum Bacteroidetes.</title>
        <authorList>
            <person name="Nobu M.K."/>
            <person name="Mei R."/>
            <person name="Narihiro T."/>
            <person name="Kuroda K."/>
            <person name="Liu W.-T."/>
        </authorList>
    </citation>
    <scope>NUCLEOTIDE SEQUENCE</scope>
    <source>
        <strain evidence="5">ADurb.Bin280</strain>
    </source>
</reference>
<dbReference type="GO" id="GO:0016787">
    <property type="term" value="F:hydrolase activity"/>
    <property type="evidence" value="ECO:0007669"/>
    <property type="project" value="UniProtKB-KW"/>
</dbReference>
<dbReference type="InterPro" id="IPR036265">
    <property type="entry name" value="HIT-like_sf"/>
</dbReference>
<feature type="domain" description="HIT" evidence="4">
    <location>
        <begin position="6"/>
        <end position="113"/>
    </location>
</feature>
<dbReference type="AlphaFoldDB" id="A0A1V5SCK3"/>
<dbReference type="PROSITE" id="PS00892">
    <property type="entry name" value="HIT_1"/>
    <property type="match status" value="1"/>
</dbReference>
<dbReference type="PANTHER" id="PTHR46648">
    <property type="entry name" value="HIT FAMILY PROTEIN 1"/>
    <property type="match status" value="1"/>
</dbReference>
<gene>
    <name evidence="5" type="ORF">BWY43_00744</name>
</gene>
<dbReference type="SUPFAM" id="SSF54197">
    <property type="entry name" value="HIT-like"/>
    <property type="match status" value="1"/>
</dbReference>
<evidence type="ECO:0000256" key="3">
    <source>
        <dbReference type="PROSITE-ProRule" id="PRU00464"/>
    </source>
</evidence>
<evidence type="ECO:0000256" key="2">
    <source>
        <dbReference type="PIRSR" id="PIRSR601310-3"/>
    </source>
</evidence>
<name>A0A1V5SCK3_9BACT</name>
<dbReference type="GO" id="GO:0009117">
    <property type="term" value="P:nucleotide metabolic process"/>
    <property type="evidence" value="ECO:0007669"/>
    <property type="project" value="TreeGrafter"/>
</dbReference>
<dbReference type="Proteomes" id="UP000485367">
    <property type="component" value="Unassembled WGS sequence"/>
</dbReference>
<dbReference type="InterPro" id="IPR019808">
    <property type="entry name" value="Histidine_triad_CS"/>
</dbReference>
<sequence length="139" mass="15641">MKKDCVFCRIVGKELPSHLVYEDDKVSAFLDINPVSLGHTLIVPKEHYADLLQTPDEVAGHMMMVAKKISHSLEETVGADGFNLGLNNGETAGQVVDHLHLHVMPRFKNDGLKLWPGKQVDPENLEKIAKRMRSFIRKD</sequence>
<organism evidence="5">
    <name type="scientific">candidate division WS2 bacterium ADurb.Bin280</name>
    <dbReference type="NCBI Taxonomy" id="1852829"/>
    <lineage>
        <taxon>Bacteria</taxon>
        <taxon>candidate division WS2</taxon>
    </lineage>
</organism>
<keyword evidence="5" id="KW-0378">Hydrolase</keyword>
<evidence type="ECO:0000313" key="5">
    <source>
        <dbReference type="EMBL" id="OQA51941.1"/>
    </source>
</evidence>
<evidence type="ECO:0000256" key="1">
    <source>
        <dbReference type="PIRSR" id="PIRSR601310-1"/>
    </source>
</evidence>
<dbReference type="Gene3D" id="3.30.428.10">
    <property type="entry name" value="HIT-like"/>
    <property type="match status" value="1"/>
</dbReference>
<dbReference type="PANTHER" id="PTHR46648:SF1">
    <property type="entry name" value="ADENOSINE 5'-MONOPHOSPHORAMIDASE HNT1"/>
    <property type="match status" value="1"/>
</dbReference>
<dbReference type="EC" id="3.-.-.-" evidence="5"/>
<dbReference type="PROSITE" id="PS51084">
    <property type="entry name" value="HIT_2"/>
    <property type="match status" value="1"/>
</dbReference>
<accession>A0A1V5SCK3</accession>
<evidence type="ECO:0000259" key="4">
    <source>
        <dbReference type="PROSITE" id="PS51084"/>
    </source>
</evidence>
<dbReference type="InterPro" id="IPR001310">
    <property type="entry name" value="Histidine_triad_HIT"/>
</dbReference>
<feature type="short sequence motif" description="Histidine triad motif" evidence="2 3">
    <location>
        <begin position="98"/>
        <end position="102"/>
    </location>
</feature>